<dbReference type="OrthoDB" id="1631120at2"/>
<feature type="transmembrane region" description="Helical" evidence="1">
    <location>
        <begin position="37"/>
        <end position="57"/>
    </location>
</feature>
<keyword evidence="1" id="KW-1133">Transmembrane helix</keyword>
<organism evidence="3 4">
    <name type="scientific">Citreimonas salinaria</name>
    <dbReference type="NCBI Taxonomy" id="321339"/>
    <lineage>
        <taxon>Bacteria</taxon>
        <taxon>Pseudomonadati</taxon>
        <taxon>Pseudomonadota</taxon>
        <taxon>Alphaproteobacteria</taxon>
        <taxon>Rhodobacterales</taxon>
        <taxon>Roseobacteraceae</taxon>
        <taxon>Citreimonas</taxon>
    </lineage>
</organism>
<proteinExistence type="predicted"/>
<feature type="transmembrane region" description="Helical" evidence="1">
    <location>
        <begin position="78"/>
        <end position="99"/>
    </location>
</feature>
<name>A0A1H3NZ73_9RHOB</name>
<accession>A0A1H3NZ73</accession>
<keyword evidence="1" id="KW-0812">Transmembrane</keyword>
<evidence type="ECO:0000259" key="2">
    <source>
        <dbReference type="Pfam" id="PF05232"/>
    </source>
</evidence>
<feature type="transmembrane region" description="Helical" evidence="1">
    <location>
        <begin position="105"/>
        <end position="129"/>
    </location>
</feature>
<evidence type="ECO:0000256" key="1">
    <source>
        <dbReference type="SAM" id="Phobius"/>
    </source>
</evidence>
<dbReference type="RefSeq" id="WP_089886471.1">
    <property type="nucleotide sequence ID" value="NZ_FNPF01000039.1"/>
</dbReference>
<gene>
    <name evidence="3" type="ORF">SAMN05444340_1394</name>
</gene>
<evidence type="ECO:0000313" key="3">
    <source>
        <dbReference type="EMBL" id="SDY94174.1"/>
    </source>
</evidence>
<dbReference type="NCBIfam" id="NF033664">
    <property type="entry name" value="PACE_transport"/>
    <property type="match status" value="1"/>
</dbReference>
<keyword evidence="1" id="KW-0472">Membrane</keyword>
<dbReference type="STRING" id="321339.SAMN05444340_1394"/>
<dbReference type="AlphaFoldDB" id="A0A1H3NZ73"/>
<dbReference type="InterPro" id="IPR058208">
    <property type="entry name" value="PACE"/>
</dbReference>
<dbReference type="EMBL" id="FNPF01000039">
    <property type="protein sequence ID" value="SDY94174.1"/>
    <property type="molecule type" value="Genomic_DNA"/>
</dbReference>
<sequence>MRSTADRIRQALSFEIIGLLVVTPLFAWLFDHPIGDMGMLVLLGATAATTWNYLFNLAFDHALRWRRGDVRKTLPLRIVHAVLFEVTLLVILLPIFAWWLGLSLLAALVMELSFAGFYVAYAFVFTWAYDTLFPPQRSGQMT</sequence>
<feature type="transmembrane region" description="Helical" evidence="1">
    <location>
        <begin position="12"/>
        <end position="31"/>
    </location>
</feature>
<evidence type="ECO:0000313" key="4">
    <source>
        <dbReference type="Proteomes" id="UP000199286"/>
    </source>
</evidence>
<dbReference type="Proteomes" id="UP000199286">
    <property type="component" value="Unassembled WGS sequence"/>
</dbReference>
<feature type="domain" description="Chlorhexidine efflux transporter" evidence="2">
    <location>
        <begin position="2"/>
        <end position="63"/>
    </location>
</feature>
<feature type="domain" description="Chlorhexidine efflux transporter" evidence="2">
    <location>
        <begin position="72"/>
        <end position="134"/>
    </location>
</feature>
<keyword evidence="4" id="KW-1185">Reference proteome</keyword>
<dbReference type="Pfam" id="PF05232">
    <property type="entry name" value="BTP"/>
    <property type="match status" value="2"/>
</dbReference>
<dbReference type="InterPro" id="IPR007896">
    <property type="entry name" value="BTP_bacteria"/>
</dbReference>
<reference evidence="3 4" key="1">
    <citation type="submission" date="2016-10" db="EMBL/GenBank/DDBJ databases">
        <authorList>
            <person name="de Groot N.N."/>
        </authorList>
    </citation>
    <scope>NUCLEOTIDE SEQUENCE [LARGE SCALE GENOMIC DNA]</scope>
    <source>
        <strain evidence="3 4">DSM 26880</strain>
    </source>
</reference>
<protein>
    <submittedName>
        <fullName evidence="3">Uncharacterized membrane protein</fullName>
    </submittedName>
</protein>